<evidence type="ECO:0000256" key="3">
    <source>
        <dbReference type="ARBA" id="ARBA00005641"/>
    </source>
</evidence>
<evidence type="ECO:0000313" key="12">
    <source>
        <dbReference type="Proteomes" id="UP000027222"/>
    </source>
</evidence>
<dbReference type="EC" id="3.2.1.78" evidence="4"/>
<keyword evidence="12" id="KW-1185">Reference proteome</keyword>
<dbReference type="AlphaFoldDB" id="A0A067TF42"/>
<dbReference type="STRING" id="685588.A0A067TF42"/>
<dbReference type="GO" id="GO:0046355">
    <property type="term" value="P:mannan catabolic process"/>
    <property type="evidence" value="ECO:0007669"/>
    <property type="project" value="UniProtKB-ARBA"/>
</dbReference>
<evidence type="ECO:0000256" key="6">
    <source>
        <dbReference type="ARBA" id="ARBA00022729"/>
    </source>
</evidence>
<evidence type="ECO:0000256" key="8">
    <source>
        <dbReference type="ARBA" id="ARBA00023295"/>
    </source>
</evidence>
<dbReference type="OrthoDB" id="406631at2759"/>
<dbReference type="InterPro" id="IPR001547">
    <property type="entry name" value="Glyco_hydro_5"/>
</dbReference>
<evidence type="ECO:0000256" key="9">
    <source>
        <dbReference type="SAM" id="SignalP"/>
    </source>
</evidence>
<dbReference type="GO" id="GO:0016985">
    <property type="term" value="F:mannan endo-1,4-beta-mannosidase activity"/>
    <property type="evidence" value="ECO:0007669"/>
    <property type="project" value="UniProtKB-EC"/>
</dbReference>
<evidence type="ECO:0000256" key="2">
    <source>
        <dbReference type="ARBA" id="ARBA00004613"/>
    </source>
</evidence>
<evidence type="ECO:0000259" key="10">
    <source>
        <dbReference type="Pfam" id="PF26410"/>
    </source>
</evidence>
<dbReference type="GO" id="GO:0005576">
    <property type="term" value="C:extracellular region"/>
    <property type="evidence" value="ECO:0007669"/>
    <property type="project" value="UniProtKB-SubCell"/>
</dbReference>
<reference evidence="12" key="1">
    <citation type="journal article" date="2014" name="Proc. Natl. Acad. Sci. U.S.A.">
        <title>Extensive sampling of basidiomycete genomes demonstrates inadequacy of the white-rot/brown-rot paradigm for wood decay fungi.</title>
        <authorList>
            <person name="Riley R."/>
            <person name="Salamov A.A."/>
            <person name="Brown D.W."/>
            <person name="Nagy L.G."/>
            <person name="Floudas D."/>
            <person name="Held B.W."/>
            <person name="Levasseur A."/>
            <person name="Lombard V."/>
            <person name="Morin E."/>
            <person name="Otillar R."/>
            <person name="Lindquist E.A."/>
            <person name="Sun H."/>
            <person name="LaButti K.M."/>
            <person name="Schmutz J."/>
            <person name="Jabbour D."/>
            <person name="Luo H."/>
            <person name="Baker S.E."/>
            <person name="Pisabarro A.G."/>
            <person name="Walton J.D."/>
            <person name="Blanchette R.A."/>
            <person name="Henrissat B."/>
            <person name="Martin F."/>
            <person name="Cullen D."/>
            <person name="Hibbett D.S."/>
            <person name="Grigoriev I.V."/>
        </authorList>
    </citation>
    <scope>NUCLEOTIDE SEQUENCE [LARGE SCALE GENOMIC DNA]</scope>
    <source>
        <strain evidence="12">CBS 339.88</strain>
    </source>
</reference>
<evidence type="ECO:0000256" key="4">
    <source>
        <dbReference type="ARBA" id="ARBA00012706"/>
    </source>
</evidence>
<dbReference type="SUPFAM" id="SSF51445">
    <property type="entry name" value="(Trans)glycosidases"/>
    <property type="match status" value="1"/>
</dbReference>
<feature type="signal peptide" evidence="9">
    <location>
        <begin position="1"/>
        <end position="18"/>
    </location>
</feature>
<accession>A0A067TF42</accession>
<proteinExistence type="inferred from homology"/>
<keyword evidence="8" id="KW-0326">Glycosidase</keyword>
<evidence type="ECO:0000313" key="11">
    <source>
        <dbReference type="EMBL" id="KDR77603.1"/>
    </source>
</evidence>
<dbReference type="HOGENOM" id="CLU_031603_3_0_1"/>
<dbReference type="InterPro" id="IPR045053">
    <property type="entry name" value="MAN-like"/>
</dbReference>
<comment type="subcellular location">
    <subcellularLocation>
        <location evidence="2">Secreted</location>
    </subcellularLocation>
</comment>
<keyword evidence="5" id="KW-0964">Secreted</keyword>
<protein>
    <recommendedName>
        <fullName evidence="4">mannan endo-1,4-beta-mannosidase</fullName>
        <ecNumber evidence="4">3.2.1.78</ecNumber>
    </recommendedName>
</protein>
<dbReference type="PANTHER" id="PTHR31451:SF39">
    <property type="entry name" value="MANNAN ENDO-1,4-BETA-MANNOSIDASE 1"/>
    <property type="match status" value="1"/>
</dbReference>
<organism evidence="11 12">
    <name type="scientific">Galerina marginata (strain CBS 339.88)</name>
    <dbReference type="NCBI Taxonomy" id="685588"/>
    <lineage>
        <taxon>Eukaryota</taxon>
        <taxon>Fungi</taxon>
        <taxon>Dikarya</taxon>
        <taxon>Basidiomycota</taxon>
        <taxon>Agaricomycotina</taxon>
        <taxon>Agaricomycetes</taxon>
        <taxon>Agaricomycetidae</taxon>
        <taxon>Agaricales</taxon>
        <taxon>Agaricineae</taxon>
        <taxon>Strophariaceae</taxon>
        <taxon>Galerina</taxon>
    </lineage>
</organism>
<dbReference type="Pfam" id="PF26410">
    <property type="entry name" value="GH5_mannosidase"/>
    <property type="match status" value="1"/>
</dbReference>
<evidence type="ECO:0000256" key="7">
    <source>
        <dbReference type="ARBA" id="ARBA00022801"/>
    </source>
</evidence>
<keyword evidence="7" id="KW-0378">Hydrolase</keyword>
<feature type="domain" description="Glycoside hydrolase family 5" evidence="10">
    <location>
        <begin position="36"/>
        <end position="288"/>
    </location>
</feature>
<dbReference type="Proteomes" id="UP000027222">
    <property type="component" value="Unassembled WGS sequence"/>
</dbReference>
<comment type="similarity">
    <text evidence="3">Belongs to the glycosyl hydrolase 5 (cellulase A) family.</text>
</comment>
<comment type="catalytic activity">
    <reaction evidence="1">
        <text>Random hydrolysis of (1-&gt;4)-beta-D-mannosidic linkages in mannans, galactomannans and glucomannans.</text>
        <dbReference type="EC" id="3.2.1.78"/>
    </reaction>
</comment>
<feature type="chain" id="PRO_5001646753" description="mannan endo-1,4-beta-mannosidase" evidence="9">
    <location>
        <begin position="19"/>
        <end position="571"/>
    </location>
</feature>
<evidence type="ECO:0000256" key="5">
    <source>
        <dbReference type="ARBA" id="ARBA00022525"/>
    </source>
</evidence>
<dbReference type="PANTHER" id="PTHR31451">
    <property type="match status" value="1"/>
</dbReference>
<name>A0A067TF42_GALM3</name>
<evidence type="ECO:0000256" key="1">
    <source>
        <dbReference type="ARBA" id="ARBA00001678"/>
    </source>
</evidence>
<keyword evidence="6 9" id="KW-0732">Signal</keyword>
<dbReference type="EMBL" id="KL142376">
    <property type="protein sequence ID" value="KDR77603.1"/>
    <property type="molecule type" value="Genomic_DNA"/>
</dbReference>
<dbReference type="InterPro" id="IPR017853">
    <property type="entry name" value="GH"/>
</dbReference>
<sequence>MFLILLWQVILHALLVSAIAPTRTTTKRNNNGAPSKFVTTQDGQFMFNGSVLQFVGTNAYWLAALNSDEDIDFTLGNMSAKGIKVVRTWAFNDVESVPVNGTWFQLIANGTTTINTGPNGLQKLDTVVRLAEKHGLFIHLSLTNNWDPRPFLNKTTAISARDVTPGTNNTLPRNSLSNDYGGMDEYVREFGDHMMHDEFYTNPKILSEFMNYTNQIVSRYADNPTIFGWEIANDPRCNSSIPATSSCNTTTITNFHAVLAQHISSIDPNHLVSSGNQGFFCADCPKLFPRVIPSPPQTSPVANRRRANALKPLTKRNIIQERKAALMKTRKARKSNEREAGAIRIRGRWFSSATRRQAESPDDVGVGPAFDGSQGVDSEDILNIPEIGFGSFQLFPDQNTYGVDDPDLPAFNNTLNQGLDWIAKHAASGELFGKPVTLNGFGLVTQLNAPFFVPFNESVPRFVPDSGSGTTQPFGVTDDQRDDAYAQWLNAGLTSGLQGMFQYQERWSHANLTTAVGTAIDPTVSGTGVSPIVNGTGLSPNDGYAISGQGLDPVESTIQQASQQFGLDNPT</sequence>
<dbReference type="Gene3D" id="3.20.20.80">
    <property type="entry name" value="Glycosidases"/>
    <property type="match status" value="1"/>
</dbReference>
<gene>
    <name evidence="11" type="ORF">GALMADRAFT_224892</name>
</gene>